<reference evidence="14" key="1">
    <citation type="submission" date="2020-07" db="EMBL/GenBank/DDBJ databases">
        <title>Multicomponent nature underlies the extraordinary mechanical properties of spider dragline silk.</title>
        <authorList>
            <person name="Kono N."/>
            <person name="Nakamura H."/>
            <person name="Mori M."/>
            <person name="Yoshida Y."/>
            <person name="Ohtoshi R."/>
            <person name="Malay A.D."/>
            <person name="Moran D.A.P."/>
            <person name="Tomita M."/>
            <person name="Numata K."/>
            <person name="Arakawa K."/>
        </authorList>
    </citation>
    <scope>NUCLEOTIDE SEQUENCE</scope>
</reference>
<dbReference type="GO" id="GO:0016020">
    <property type="term" value="C:membrane"/>
    <property type="evidence" value="ECO:0007669"/>
    <property type="project" value="UniProtKB-SubCell"/>
</dbReference>
<feature type="transmembrane region" description="Helical" evidence="13">
    <location>
        <begin position="82"/>
        <end position="103"/>
    </location>
</feature>
<evidence type="ECO:0000256" key="11">
    <source>
        <dbReference type="ARBA" id="ARBA00023303"/>
    </source>
</evidence>
<evidence type="ECO:0000256" key="5">
    <source>
        <dbReference type="ARBA" id="ARBA00022692"/>
    </source>
</evidence>
<keyword evidence="5 12" id="KW-0812">Transmembrane</keyword>
<evidence type="ECO:0000313" key="14">
    <source>
        <dbReference type="EMBL" id="GFR10917.1"/>
    </source>
</evidence>
<dbReference type="EMBL" id="BMAO01036475">
    <property type="protein sequence ID" value="GFR10917.1"/>
    <property type="molecule type" value="Genomic_DNA"/>
</dbReference>
<evidence type="ECO:0000256" key="9">
    <source>
        <dbReference type="ARBA" id="ARBA00023136"/>
    </source>
</evidence>
<keyword evidence="9 13" id="KW-0472">Membrane</keyword>
<comment type="caution">
    <text evidence="14">The sequence shown here is derived from an EMBL/GenBank/DDBJ whole genome shotgun (WGS) entry which is preliminary data.</text>
</comment>
<evidence type="ECO:0000256" key="2">
    <source>
        <dbReference type="ARBA" id="ARBA00007193"/>
    </source>
</evidence>
<evidence type="ECO:0000256" key="13">
    <source>
        <dbReference type="SAM" id="Phobius"/>
    </source>
</evidence>
<evidence type="ECO:0000313" key="15">
    <source>
        <dbReference type="Proteomes" id="UP000887116"/>
    </source>
</evidence>
<name>A0A8X6LJR8_TRICU</name>
<keyword evidence="8 12" id="KW-0406">Ion transport</keyword>
<evidence type="ECO:0000256" key="12">
    <source>
        <dbReference type="RuleBase" id="RU000679"/>
    </source>
</evidence>
<gene>
    <name evidence="14" type="primary">AVEN_150318_1</name>
    <name evidence="14" type="ORF">TNCT_68681</name>
</gene>
<keyword evidence="4 12" id="KW-0894">Sodium channel</keyword>
<evidence type="ECO:0000256" key="3">
    <source>
        <dbReference type="ARBA" id="ARBA00022448"/>
    </source>
</evidence>
<sequence length="119" mass="13870">MMQEYNTEKLAEADINTDYIKARIRRKPYRKSSRSTLRSASTYKSVKQQKMLRALAKEFIAYKVSAAGVPYIVNAKSRTRRWLWFIAVISASAFMGYMTINVIQEYLGYPKSLIREVRS</sequence>
<keyword evidence="3 12" id="KW-0813">Transport</keyword>
<evidence type="ECO:0000256" key="4">
    <source>
        <dbReference type="ARBA" id="ARBA00022461"/>
    </source>
</evidence>
<feature type="non-terminal residue" evidence="14">
    <location>
        <position position="1"/>
    </location>
</feature>
<organism evidence="14 15">
    <name type="scientific">Trichonephila clavata</name>
    <name type="common">Joro spider</name>
    <name type="synonym">Nephila clavata</name>
    <dbReference type="NCBI Taxonomy" id="2740835"/>
    <lineage>
        <taxon>Eukaryota</taxon>
        <taxon>Metazoa</taxon>
        <taxon>Ecdysozoa</taxon>
        <taxon>Arthropoda</taxon>
        <taxon>Chelicerata</taxon>
        <taxon>Arachnida</taxon>
        <taxon>Araneae</taxon>
        <taxon>Araneomorphae</taxon>
        <taxon>Entelegynae</taxon>
        <taxon>Araneoidea</taxon>
        <taxon>Nephilidae</taxon>
        <taxon>Trichonephila</taxon>
    </lineage>
</organism>
<evidence type="ECO:0000256" key="10">
    <source>
        <dbReference type="ARBA" id="ARBA00023201"/>
    </source>
</evidence>
<dbReference type="AlphaFoldDB" id="A0A8X6LJR8"/>
<protein>
    <submittedName>
        <fullName evidence="14">Uncharacterized protein</fullName>
    </submittedName>
</protein>
<evidence type="ECO:0000256" key="6">
    <source>
        <dbReference type="ARBA" id="ARBA00022989"/>
    </source>
</evidence>
<comment type="similarity">
    <text evidence="2 12">Belongs to the amiloride-sensitive sodium channel (TC 1.A.6) family.</text>
</comment>
<evidence type="ECO:0000256" key="1">
    <source>
        <dbReference type="ARBA" id="ARBA00004141"/>
    </source>
</evidence>
<keyword evidence="11 12" id="KW-0407">Ion channel</keyword>
<accession>A0A8X6LJR8</accession>
<dbReference type="GO" id="GO:0005272">
    <property type="term" value="F:sodium channel activity"/>
    <property type="evidence" value="ECO:0007669"/>
    <property type="project" value="UniProtKB-KW"/>
</dbReference>
<keyword evidence="15" id="KW-1185">Reference proteome</keyword>
<keyword evidence="6 13" id="KW-1133">Transmembrane helix</keyword>
<dbReference type="Proteomes" id="UP000887116">
    <property type="component" value="Unassembled WGS sequence"/>
</dbReference>
<keyword evidence="7" id="KW-0915">Sodium</keyword>
<keyword evidence="10 12" id="KW-0739">Sodium transport</keyword>
<evidence type="ECO:0000256" key="8">
    <source>
        <dbReference type="ARBA" id="ARBA00023065"/>
    </source>
</evidence>
<dbReference type="OrthoDB" id="6435052at2759"/>
<proteinExistence type="inferred from homology"/>
<comment type="subcellular location">
    <subcellularLocation>
        <location evidence="1">Membrane</location>
        <topology evidence="1">Multi-pass membrane protein</topology>
    </subcellularLocation>
</comment>
<dbReference type="Pfam" id="PF00858">
    <property type="entry name" value="ASC"/>
    <property type="match status" value="1"/>
</dbReference>
<evidence type="ECO:0000256" key="7">
    <source>
        <dbReference type="ARBA" id="ARBA00023053"/>
    </source>
</evidence>
<dbReference type="InterPro" id="IPR001873">
    <property type="entry name" value="ENaC"/>
</dbReference>